<dbReference type="Proteomes" id="UP000018542">
    <property type="component" value="Chromosome"/>
</dbReference>
<evidence type="ECO:0000256" key="1">
    <source>
        <dbReference type="ARBA" id="ARBA00010134"/>
    </source>
</evidence>
<dbReference type="Pfam" id="PF00656">
    <property type="entry name" value="Peptidase_C14"/>
    <property type="match status" value="1"/>
</dbReference>
<dbReference type="PANTHER" id="PTHR22576:SF37">
    <property type="entry name" value="MUCOSA-ASSOCIATED LYMPHOID TISSUE LYMPHOMA TRANSLOCATION PROTEIN 1"/>
    <property type="match status" value="1"/>
</dbReference>
<organism evidence="5 6">
    <name type="scientific">Hyphomicrobium nitrativorans NL23</name>
    <dbReference type="NCBI Taxonomy" id="1029756"/>
    <lineage>
        <taxon>Bacteria</taxon>
        <taxon>Pseudomonadati</taxon>
        <taxon>Pseudomonadota</taxon>
        <taxon>Alphaproteobacteria</taxon>
        <taxon>Hyphomicrobiales</taxon>
        <taxon>Hyphomicrobiaceae</taxon>
        <taxon>Hyphomicrobium</taxon>
    </lineage>
</organism>
<dbReference type="InterPro" id="IPR011600">
    <property type="entry name" value="Pept_C14_caspase"/>
</dbReference>
<accession>V5SEL6</accession>
<dbReference type="InterPro" id="IPR001309">
    <property type="entry name" value="Pept_C14_p20"/>
</dbReference>
<protein>
    <recommendedName>
        <fullName evidence="4">Caspase family p20 domain-containing protein</fullName>
    </recommendedName>
</protein>
<evidence type="ECO:0000256" key="2">
    <source>
        <dbReference type="SAM" id="MobiDB-lite"/>
    </source>
</evidence>
<dbReference type="EMBL" id="CP006912">
    <property type="protein sequence ID" value="AHB48942.1"/>
    <property type="molecule type" value="Genomic_DNA"/>
</dbReference>
<dbReference type="InterPro" id="IPR029030">
    <property type="entry name" value="Caspase-like_dom_sf"/>
</dbReference>
<dbReference type="GO" id="GO:0004197">
    <property type="term" value="F:cysteine-type endopeptidase activity"/>
    <property type="evidence" value="ECO:0007669"/>
    <property type="project" value="InterPro"/>
</dbReference>
<dbReference type="PRINTS" id="PR00376">
    <property type="entry name" value="IL1BCENZYME"/>
</dbReference>
<dbReference type="AlphaFoldDB" id="V5SEL6"/>
<dbReference type="Gene3D" id="3.40.50.1460">
    <property type="match status" value="1"/>
</dbReference>
<dbReference type="RefSeq" id="WP_023787712.1">
    <property type="nucleotide sequence ID" value="NC_022997.1"/>
</dbReference>
<feature type="region of interest" description="Disordered" evidence="2">
    <location>
        <begin position="290"/>
        <end position="347"/>
    </location>
</feature>
<dbReference type="PATRIC" id="fig|1029756.8.peg.2461"/>
<feature type="signal peptide" evidence="3">
    <location>
        <begin position="1"/>
        <end position="28"/>
    </location>
</feature>
<dbReference type="InterPro" id="IPR052039">
    <property type="entry name" value="Caspase-related_regulators"/>
</dbReference>
<name>V5SEL6_9HYPH</name>
<dbReference type="InterPro" id="IPR015917">
    <property type="entry name" value="Pept_C14A"/>
</dbReference>
<proteinExistence type="inferred from homology"/>
<evidence type="ECO:0000259" key="4">
    <source>
        <dbReference type="PROSITE" id="PS50208"/>
    </source>
</evidence>
<dbReference type="HOGENOM" id="CLU_798714_0_0_5"/>
<dbReference type="SUPFAM" id="SSF52129">
    <property type="entry name" value="Caspase-like"/>
    <property type="match status" value="1"/>
</dbReference>
<feature type="chain" id="PRO_5004740753" description="Caspase family p20 domain-containing protein" evidence="3">
    <location>
        <begin position="29"/>
        <end position="347"/>
    </location>
</feature>
<feature type="domain" description="Caspase family p20" evidence="4">
    <location>
        <begin position="31"/>
        <end position="167"/>
    </location>
</feature>
<dbReference type="GO" id="GO:0006508">
    <property type="term" value="P:proteolysis"/>
    <property type="evidence" value="ECO:0007669"/>
    <property type="project" value="InterPro"/>
</dbReference>
<dbReference type="PANTHER" id="PTHR22576">
    <property type="entry name" value="MUCOSA ASSOCIATED LYMPHOID TISSUE LYMPHOMA TRANSLOCATION PROTEIN 1/PARACASPASE"/>
    <property type="match status" value="1"/>
</dbReference>
<evidence type="ECO:0000256" key="3">
    <source>
        <dbReference type="SAM" id="SignalP"/>
    </source>
</evidence>
<dbReference type="SMART" id="SM00115">
    <property type="entry name" value="CASc"/>
    <property type="match status" value="1"/>
</dbReference>
<dbReference type="OrthoDB" id="9816009at2"/>
<sequence length="347" mass="37153">MRLSTQCLSLLAAALMLPVAAMIAPADAAPQRRLALIIGNSGYQNVAELTNPVNDANDIAEKLRHLSFDVMLGTDLTRDQMHEAFETFSEQLKPGDVGLFFYAGHGISLSGENFLIPVDMPGEIQVENEEKSREALDAHLVNISTMIEPLQKAKLGMVFLDACRNTPSQEELGLQIVAQDGATRKVRALAFHRGMTKLNVSAAPTSGASGIFRAYATQPNNVSDDGGGRNSPFTKALLRHLGTPGVDVHQMMVKVRRDVVADTSGRQVPWEESALTDAYYFMPSAPGMAAPLLPTHRGDGAGSRSQGSKKAQTPRKNRGSASRTRPPKQARRSGPPPGLGAGVGMGF</sequence>
<reference evidence="5 6" key="1">
    <citation type="journal article" date="2014" name="Genome Announc.">
        <title>Complete Genome Sequence of Hyphomicrobium nitrativorans Strain NL23, a Denitrifying Bacterium Isolated from Biofilm of a Methanol-Fed Denitrification System Treating Seawater at the Montreal Biodome.</title>
        <authorList>
            <person name="Martineau C."/>
            <person name="Villeneuve C."/>
            <person name="Mauffrey F."/>
            <person name="Villemur R."/>
        </authorList>
    </citation>
    <scope>NUCLEOTIDE SEQUENCE [LARGE SCALE GENOMIC DNA]</scope>
    <source>
        <strain evidence="5">NL23</strain>
    </source>
</reference>
<dbReference type="PROSITE" id="PS50208">
    <property type="entry name" value="CASPASE_P20"/>
    <property type="match status" value="1"/>
</dbReference>
<evidence type="ECO:0000313" key="6">
    <source>
        <dbReference type="Proteomes" id="UP000018542"/>
    </source>
</evidence>
<keyword evidence="3" id="KW-0732">Signal</keyword>
<keyword evidence="6" id="KW-1185">Reference proteome</keyword>
<gene>
    <name evidence="5" type="ORF">W911_11855</name>
</gene>
<dbReference type="STRING" id="1029756.W911_11855"/>
<comment type="similarity">
    <text evidence="1">Belongs to the peptidase C14A family.</text>
</comment>
<evidence type="ECO:0000313" key="5">
    <source>
        <dbReference type="EMBL" id="AHB48942.1"/>
    </source>
</evidence>
<dbReference type="KEGG" id="hni:W911_11855"/>